<dbReference type="OrthoDB" id="9997049at2"/>
<feature type="transmembrane region" description="Helical" evidence="1">
    <location>
        <begin position="46"/>
        <end position="67"/>
    </location>
</feature>
<evidence type="ECO:0000313" key="3">
    <source>
        <dbReference type="Proteomes" id="UP000598196"/>
    </source>
</evidence>
<dbReference type="RefSeq" id="WP_146284522.1">
    <property type="nucleotide sequence ID" value="NZ_BMLP01000012.1"/>
</dbReference>
<reference evidence="2 3" key="1">
    <citation type="journal article" date="2014" name="Int. J. Syst. Evol. Microbiol.">
        <title>Complete genome sequence of Corynebacterium casei LMG S-19264T (=DSM 44701T), isolated from a smear-ripened cheese.</title>
        <authorList>
            <consortium name="US DOE Joint Genome Institute (JGI-PGF)"/>
            <person name="Walter F."/>
            <person name="Albersmeier A."/>
            <person name="Kalinowski J."/>
            <person name="Ruckert C."/>
        </authorList>
    </citation>
    <scope>NUCLEOTIDE SEQUENCE [LARGE SCALE GENOMIC DNA]</scope>
    <source>
        <strain evidence="2 3">CGMCC 1.7029</strain>
    </source>
</reference>
<keyword evidence="1" id="KW-1133">Transmembrane helix</keyword>
<protein>
    <submittedName>
        <fullName evidence="2">Uncharacterized protein</fullName>
    </submittedName>
</protein>
<proteinExistence type="predicted"/>
<name>A0A917YQD8_9RHOB</name>
<gene>
    <name evidence="2" type="ORF">GCM10010991_35450</name>
</gene>
<accession>A0A917YQD8</accession>
<evidence type="ECO:0000313" key="2">
    <source>
        <dbReference type="EMBL" id="GGO38329.1"/>
    </source>
</evidence>
<feature type="transmembrane region" description="Helical" evidence="1">
    <location>
        <begin position="16"/>
        <end position="34"/>
    </location>
</feature>
<keyword evidence="1" id="KW-0472">Membrane</keyword>
<feature type="transmembrane region" description="Helical" evidence="1">
    <location>
        <begin position="109"/>
        <end position="128"/>
    </location>
</feature>
<sequence length="136" mass="14383">MENQYDEASASGYSRAARILLVGWGVLCCAWNAYGAAQIASGRPALGPTATFAGAGVALVLAILFVVTFNRWPRVYKTLAILAALLAVVTIWNAFMLDPSLWISEAWRWAGVLLNAIGAIAATTAVVASSHETKVT</sequence>
<dbReference type="Proteomes" id="UP000598196">
    <property type="component" value="Unassembled WGS sequence"/>
</dbReference>
<dbReference type="AlphaFoldDB" id="A0A917YQD8"/>
<dbReference type="EMBL" id="BMLP01000012">
    <property type="protein sequence ID" value="GGO38329.1"/>
    <property type="molecule type" value="Genomic_DNA"/>
</dbReference>
<comment type="caution">
    <text evidence="2">The sequence shown here is derived from an EMBL/GenBank/DDBJ whole genome shotgun (WGS) entry which is preliminary data.</text>
</comment>
<feature type="transmembrane region" description="Helical" evidence="1">
    <location>
        <begin position="79"/>
        <end position="97"/>
    </location>
</feature>
<keyword evidence="3" id="KW-1185">Reference proteome</keyword>
<evidence type="ECO:0000256" key="1">
    <source>
        <dbReference type="SAM" id="Phobius"/>
    </source>
</evidence>
<keyword evidence="1" id="KW-0812">Transmembrane</keyword>
<organism evidence="2 3">
    <name type="scientific">Gemmobacter aquaticus</name>
    <dbReference type="NCBI Taxonomy" id="490185"/>
    <lineage>
        <taxon>Bacteria</taxon>
        <taxon>Pseudomonadati</taxon>
        <taxon>Pseudomonadota</taxon>
        <taxon>Alphaproteobacteria</taxon>
        <taxon>Rhodobacterales</taxon>
        <taxon>Paracoccaceae</taxon>
        <taxon>Gemmobacter</taxon>
    </lineage>
</organism>